<name>A0ABQ0SDY4_NOVHA</name>
<evidence type="ECO:0000256" key="1">
    <source>
        <dbReference type="SAM" id="Phobius"/>
    </source>
</evidence>
<sequence>MVKWFSVYRYLGDNQGLLQNLRAVFSMRLSGESLFPLRVPMASGWNGRENIISHSLVDQSVGFIITVAAACIVNAIDSLYIFNWM</sequence>
<evidence type="ECO:0000313" key="3">
    <source>
        <dbReference type="Proteomes" id="UP000319478"/>
    </source>
</evidence>
<keyword evidence="1" id="KW-0472">Membrane</keyword>
<feature type="transmembrane region" description="Helical" evidence="1">
    <location>
        <begin position="61"/>
        <end position="82"/>
    </location>
</feature>
<accession>A0ABQ0SDY4</accession>
<dbReference type="EMBL" id="BJNN01000077">
    <property type="protein sequence ID" value="GEC63509.1"/>
    <property type="molecule type" value="Genomic_DNA"/>
</dbReference>
<proteinExistence type="predicted"/>
<keyword evidence="3" id="KW-1185">Reference proteome</keyword>
<evidence type="ECO:0000313" key="2">
    <source>
        <dbReference type="EMBL" id="GEC63509.1"/>
    </source>
</evidence>
<keyword evidence="1" id="KW-1133">Transmembrane helix</keyword>
<dbReference type="Proteomes" id="UP000319478">
    <property type="component" value="Unassembled WGS sequence"/>
</dbReference>
<organism evidence="2 3">
    <name type="scientific">Novacetimonas hansenii</name>
    <name type="common">Komagataeibacter hansenii</name>
    <dbReference type="NCBI Taxonomy" id="436"/>
    <lineage>
        <taxon>Bacteria</taxon>
        <taxon>Pseudomonadati</taxon>
        <taxon>Pseudomonadota</taxon>
        <taxon>Alphaproteobacteria</taxon>
        <taxon>Acetobacterales</taxon>
        <taxon>Acetobacteraceae</taxon>
        <taxon>Novacetimonas</taxon>
    </lineage>
</organism>
<protein>
    <submittedName>
        <fullName evidence="2">Uncharacterized protein</fullName>
    </submittedName>
</protein>
<reference evidence="2 3" key="1">
    <citation type="submission" date="2019-06" db="EMBL/GenBank/DDBJ databases">
        <title>Whole genome shotgun sequence of Komagataeibacter hansenii NBRC 14820.</title>
        <authorList>
            <person name="Hosoyama A."/>
            <person name="Uohara A."/>
            <person name="Ohji S."/>
            <person name="Ichikawa N."/>
        </authorList>
    </citation>
    <scope>NUCLEOTIDE SEQUENCE [LARGE SCALE GENOMIC DNA]</scope>
    <source>
        <strain evidence="2 3">NBRC 14820</strain>
    </source>
</reference>
<comment type="caution">
    <text evidence="2">The sequence shown here is derived from an EMBL/GenBank/DDBJ whole genome shotgun (WGS) entry which is preliminary data.</text>
</comment>
<keyword evidence="1" id="KW-0812">Transmembrane</keyword>
<gene>
    <name evidence="2" type="ORF">GHA01_13580</name>
</gene>